<evidence type="ECO:0000313" key="2">
    <source>
        <dbReference type="Proteomes" id="UP000827788"/>
    </source>
</evidence>
<protein>
    <submittedName>
        <fullName evidence="1">Uncharacterized protein</fullName>
    </submittedName>
</protein>
<keyword evidence="2" id="KW-1185">Reference proteome</keyword>
<name>A0AAE7XMQ5_9CAUD</name>
<organism evidence="1 2">
    <name type="scientific">Erwinia phage pEa_SNUABM_32</name>
    <dbReference type="NCBI Taxonomy" id="2869555"/>
    <lineage>
        <taxon>Viruses</taxon>
        <taxon>Duplodnaviria</taxon>
        <taxon>Heunggongvirae</taxon>
        <taxon>Uroviricota</taxon>
        <taxon>Caudoviricetes</taxon>
        <taxon>Alexandravirus</taxon>
        <taxon>Alexandravirus SNUABM32</taxon>
    </lineage>
</organism>
<accession>A0AAE7XMQ5</accession>
<dbReference type="EMBL" id="MZ443774">
    <property type="protein sequence ID" value="QZE57038.1"/>
    <property type="molecule type" value="Genomic_DNA"/>
</dbReference>
<dbReference type="Proteomes" id="UP000827788">
    <property type="component" value="Segment"/>
</dbReference>
<proteinExistence type="predicted"/>
<gene>
    <name evidence="1" type="ORF">pEaSNUABM32_00165</name>
</gene>
<sequence>MEFRTEYDLTLSTYAGQLLVKALVSYHEKMCEPTFDPSKVPTVFDVPGVLRIDNLVNIESHTYSSVANPAYSPFSGPKREDHFLSHAFRYDPRDRARSEKTCLNVKFVVWQRAPESVNT</sequence>
<reference evidence="1 2" key="1">
    <citation type="submission" date="2021-06" db="EMBL/GenBank/DDBJ databases">
        <title>Complete genome sequence of Erwinia phage pEa_SNUABM_32.</title>
        <authorList>
            <person name="Kim S.G."/>
            <person name="Park S.C."/>
        </authorList>
    </citation>
    <scope>NUCLEOTIDE SEQUENCE [LARGE SCALE GENOMIC DNA]</scope>
</reference>
<evidence type="ECO:0000313" key="1">
    <source>
        <dbReference type="EMBL" id="QZE57038.1"/>
    </source>
</evidence>